<evidence type="ECO:0000256" key="5">
    <source>
        <dbReference type="ARBA" id="ARBA00022670"/>
    </source>
</evidence>
<evidence type="ECO:0000256" key="6">
    <source>
        <dbReference type="ARBA" id="ARBA00022692"/>
    </source>
</evidence>
<keyword evidence="9" id="KW-0862">Zinc</keyword>
<keyword evidence="7" id="KW-0479">Metal-binding</keyword>
<feature type="domain" description="Peptidase M50" evidence="14">
    <location>
        <begin position="131"/>
        <end position="172"/>
    </location>
</feature>
<organism evidence="15 16">
    <name type="scientific">Candidatus Shapirobacteria bacterium GW2011_GWE2_38_30</name>
    <dbReference type="NCBI Taxonomy" id="1618490"/>
    <lineage>
        <taxon>Bacteria</taxon>
        <taxon>Candidatus Shapironibacteriota</taxon>
    </lineage>
</organism>
<proteinExistence type="inferred from homology"/>
<evidence type="ECO:0000256" key="9">
    <source>
        <dbReference type="ARBA" id="ARBA00022833"/>
    </source>
</evidence>
<keyword evidence="10 13" id="KW-1133">Transmembrane helix</keyword>
<dbReference type="InterPro" id="IPR044537">
    <property type="entry name" value="Rip2-like"/>
</dbReference>
<evidence type="ECO:0000256" key="1">
    <source>
        <dbReference type="ARBA" id="ARBA00001947"/>
    </source>
</evidence>
<evidence type="ECO:0000259" key="14">
    <source>
        <dbReference type="Pfam" id="PF02163"/>
    </source>
</evidence>
<feature type="transmembrane region" description="Helical" evidence="13">
    <location>
        <begin position="182"/>
        <end position="201"/>
    </location>
</feature>
<keyword evidence="11" id="KW-0482">Metalloprotease</keyword>
<keyword evidence="8" id="KW-0378">Hydrolase</keyword>
<comment type="subcellular location">
    <subcellularLocation>
        <location evidence="2">Cell membrane</location>
        <topology evidence="2">Multi-pass membrane protein</topology>
    </subcellularLocation>
</comment>
<sequence length="216" mass="23861">MGYTITNKPIFLNMINFLAFIALIITITVHEFSHALAADILGDPTPRSYGRLSLNPLVHADLIGTFLLPFVTALTGLPTIGWAKPVPIDTYNLAHPRRDEFIIALAGPASNFIIAIITAIFINITGYNLIFLQLIILINISIAIFNLIPLWPLDGSKIFLNLLPVTESVQWQDALSRYSTPILLIALFLPINGSNLLSIIMTPPIQFFSRILIPGF</sequence>
<evidence type="ECO:0000256" key="11">
    <source>
        <dbReference type="ARBA" id="ARBA00023049"/>
    </source>
</evidence>
<dbReference type="GO" id="GO:0008237">
    <property type="term" value="F:metallopeptidase activity"/>
    <property type="evidence" value="ECO:0007669"/>
    <property type="project" value="UniProtKB-KW"/>
</dbReference>
<comment type="cofactor">
    <cofactor evidence="1">
        <name>Zn(2+)</name>
        <dbReference type="ChEBI" id="CHEBI:29105"/>
    </cofactor>
</comment>
<keyword evidence="4" id="KW-1003">Cell membrane</keyword>
<dbReference type="AlphaFoldDB" id="A0A0G0JR23"/>
<evidence type="ECO:0000256" key="4">
    <source>
        <dbReference type="ARBA" id="ARBA00022475"/>
    </source>
</evidence>
<evidence type="ECO:0000256" key="13">
    <source>
        <dbReference type="SAM" id="Phobius"/>
    </source>
</evidence>
<dbReference type="CDD" id="cd06158">
    <property type="entry name" value="S2P-M50_like_1"/>
    <property type="match status" value="1"/>
</dbReference>
<evidence type="ECO:0000256" key="10">
    <source>
        <dbReference type="ARBA" id="ARBA00022989"/>
    </source>
</evidence>
<comment type="similarity">
    <text evidence="3">Belongs to the peptidase M50B family.</text>
</comment>
<keyword evidence="5" id="KW-0645">Protease</keyword>
<gene>
    <name evidence="15" type="ORF">US90_C0018G0011</name>
</gene>
<dbReference type="Proteomes" id="UP000034406">
    <property type="component" value="Unassembled WGS sequence"/>
</dbReference>
<dbReference type="GO" id="GO:0005886">
    <property type="term" value="C:plasma membrane"/>
    <property type="evidence" value="ECO:0007669"/>
    <property type="project" value="UniProtKB-SubCell"/>
</dbReference>
<evidence type="ECO:0000313" key="16">
    <source>
        <dbReference type="Proteomes" id="UP000034406"/>
    </source>
</evidence>
<dbReference type="EMBL" id="LBUT01000018">
    <property type="protein sequence ID" value="KKQ69167.1"/>
    <property type="molecule type" value="Genomic_DNA"/>
</dbReference>
<evidence type="ECO:0000256" key="3">
    <source>
        <dbReference type="ARBA" id="ARBA00007931"/>
    </source>
</evidence>
<feature type="transmembrane region" description="Helical" evidence="13">
    <location>
        <begin position="101"/>
        <end position="124"/>
    </location>
</feature>
<keyword evidence="12 13" id="KW-0472">Membrane</keyword>
<dbReference type="InterPro" id="IPR052348">
    <property type="entry name" value="Metallopeptidase_M50B"/>
</dbReference>
<comment type="caution">
    <text evidence="15">The sequence shown here is derived from an EMBL/GenBank/DDBJ whole genome shotgun (WGS) entry which is preliminary data.</text>
</comment>
<evidence type="ECO:0000256" key="2">
    <source>
        <dbReference type="ARBA" id="ARBA00004651"/>
    </source>
</evidence>
<name>A0A0G0JR23_9BACT</name>
<evidence type="ECO:0000256" key="7">
    <source>
        <dbReference type="ARBA" id="ARBA00022723"/>
    </source>
</evidence>
<evidence type="ECO:0000313" key="15">
    <source>
        <dbReference type="EMBL" id="KKQ69167.1"/>
    </source>
</evidence>
<reference evidence="15 16" key="1">
    <citation type="journal article" date="2015" name="Nature">
        <title>rRNA introns, odd ribosomes, and small enigmatic genomes across a large radiation of phyla.</title>
        <authorList>
            <person name="Brown C.T."/>
            <person name="Hug L.A."/>
            <person name="Thomas B.C."/>
            <person name="Sharon I."/>
            <person name="Castelle C.J."/>
            <person name="Singh A."/>
            <person name="Wilkins M.J."/>
            <person name="Williams K.H."/>
            <person name="Banfield J.F."/>
        </authorList>
    </citation>
    <scope>NUCLEOTIDE SEQUENCE [LARGE SCALE GENOMIC DNA]</scope>
</reference>
<dbReference type="PANTHER" id="PTHR35864">
    <property type="entry name" value="ZINC METALLOPROTEASE MJ0611-RELATED"/>
    <property type="match status" value="1"/>
</dbReference>
<feature type="domain" description="Peptidase M50" evidence="14">
    <location>
        <begin position="19"/>
        <end position="122"/>
    </location>
</feature>
<feature type="transmembrane region" description="Helical" evidence="13">
    <location>
        <begin position="130"/>
        <end position="151"/>
    </location>
</feature>
<feature type="transmembrane region" description="Helical" evidence="13">
    <location>
        <begin position="61"/>
        <end position="80"/>
    </location>
</feature>
<dbReference type="GO" id="GO:0006508">
    <property type="term" value="P:proteolysis"/>
    <property type="evidence" value="ECO:0007669"/>
    <property type="project" value="UniProtKB-KW"/>
</dbReference>
<accession>A0A0G0JR23</accession>
<dbReference type="PANTHER" id="PTHR35864:SF1">
    <property type="entry name" value="ZINC METALLOPROTEASE YWHC-RELATED"/>
    <property type="match status" value="1"/>
</dbReference>
<protein>
    <submittedName>
        <fullName evidence="15">Peptidase</fullName>
    </submittedName>
</protein>
<dbReference type="InterPro" id="IPR008915">
    <property type="entry name" value="Peptidase_M50"/>
</dbReference>
<evidence type="ECO:0000256" key="8">
    <source>
        <dbReference type="ARBA" id="ARBA00022801"/>
    </source>
</evidence>
<dbReference type="Pfam" id="PF02163">
    <property type="entry name" value="Peptidase_M50"/>
    <property type="match status" value="2"/>
</dbReference>
<keyword evidence="6 13" id="KW-0812">Transmembrane</keyword>
<evidence type="ECO:0000256" key="12">
    <source>
        <dbReference type="ARBA" id="ARBA00023136"/>
    </source>
</evidence>
<dbReference type="GO" id="GO:0046872">
    <property type="term" value="F:metal ion binding"/>
    <property type="evidence" value="ECO:0007669"/>
    <property type="project" value="UniProtKB-KW"/>
</dbReference>